<keyword evidence="3" id="KW-1185">Reference proteome</keyword>
<dbReference type="RefSeq" id="WP_192769996.1">
    <property type="nucleotide sequence ID" value="NZ_JADBEB010000001.1"/>
</dbReference>
<dbReference type="Proteomes" id="UP000649753">
    <property type="component" value="Unassembled WGS sequence"/>
</dbReference>
<name>A0A927MA27_9ACTN</name>
<feature type="chain" id="PRO_5037345362" evidence="1">
    <location>
        <begin position="30"/>
        <end position="323"/>
    </location>
</feature>
<feature type="signal peptide" evidence="1">
    <location>
        <begin position="1"/>
        <end position="29"/>
    </location>
</feature>
<comment type="caution">
    <text evidence="2">The sequence shown here is derived from an EMBL/GenBank/DDBJ whole genome shotgun (WGS) entry which is preliminary data.</text>
</comment>
<reference evidence="2" key="1">
    <citation type="submission" date="2020-10" db="EMBL/GenBank/DDBJ databases">
        <title>Sequencing the genomes of 1000 actinobacteria strains.</title>
        <authorList>
            <person name="Klenk H.-P."/>
        </authorList>
    </citation>
    <scope>NUCLEOTIDE SEQUENCE</scope>
    <source>
        <strain evidence="2">DSM 46832</strain>
    </source>
</reference>
<protein>
    <submittedName>
        <fullName evidence="2">Uncharacterized protein</fullName>
    </submittedName>
</protein>
<dbReference type="EMBL" id="JADBEB010000001">
    <property type="protein sequence ID" value="MBE1490777.1"/>
    <property type="molecule type" value="Genomic_DNA"/>
</dbReference>
<evidence type="ECO:0000313" key="2">
    <source>
        <dbReference type="EMBL" id="MBE1490777.1"/>
    </source>
</evidence>
<gene>
    <name evidence="2" type="ORF">H4W31_006415</name>
</gene>
<dbReference type="AlphaFoldDB" id="A0A927MA27"/>
<sequence length="323" mass="32673">MTTRLIMAGGLVAAMVAVGTGLTAAPAMAAANDPAAITSLAAAAADRAAATEGMKAAATPGTKVEFAVPVVEGRVDVRLPKDATAAVTIQVGSATIAMELPSVGAAKAHRTSADTTVRDGRKTDLVLRHAADVAQVMTVLTDDTAPTSYVYRFRGAELVALPQGAVAVFQDNQAAGVSGHAALVRAPWATDATGKSLPTSYAVEGEYLTQRIDTTGAVFPVVADPSVDVESVLPPVAVITLNPADQRIILSSGGAAVGAGLGALMCSSFPVVGQALCAAAGALIVTAVSEAFKEYGVHEGCDWKVRYELLGGGVTDLWREGSC</sequence>
<keyword evidence="1" id="KW-0732">Signal</keyword>
<proteinExistence type="predicted"/>
<organism evidence="2 3">
    <name type="scientific">Plantactinospora soyae</name>
    <dbReference type="NCBI Taxonomy" id="1544732"/>
    <lineage>
        <taxon>Bacteria</taxon>
        <taxon>Bacillati</taxon>
        <taxon>Actinomycetota</taxon>
        <taxon>Actinomycetes</taxon>
        <taxon>Micromonosporales</taxon>
        <taxon>Micromonosporaceae</taxon>
        <taxon>Plantactinospora</taxon>
    </lineage>
</organism>
<evidence type="ECO:0000313" key="3">
    <source>
        <dbReference type="Proteomes" id="UP000649753"/>
    </source>
</evidence>
<evidence type="ECO:0000256" key="1">
    <source>
        <dbReference type="SAM" id="SignalP"/>
    </source>
</evidence>
<accession>A0A927MA27</accession>